<organism evidence="1 2">
    <name type="scientific">Austropuccinia psidii MF-1</name>
    <dbReference type="NCBI Taxonomy" id="1389203"/>
    <lineage>
        <taxon>Eukaryota</taxon>
        <taxon>Fungi</taxon>
        <taxon>Dikarya</taxon>
        <taxon>Basidiomycota</taxon>
        <taxon>Pucciniomycotina</taxon>
        <taxon>Pucciniomycetes</taxon>
        <taxon>Pucciniales</taxon>
        <taxon>Sphaerophragmiaceae</taxon>
        <taxon>Austropuccinia</taxon>
    </lineage>
</organism>
<gene>
    <name evidence="1" type="ORF">O181_057245</name>
</gene>
<comment type="caution">
    <text evidence="1">The sequence shown here is derived from an EMBL/GenBank/DDBJ whole genome shotgun (WGS) entry which is preliminary data.</text>
</comment>
<reference evidence="1" key="1">
    <citation type="submission" date="2021-03" db="EMBL/GenBank/DDBJ databases">
        <title>Draft genome sequence of rust myrtle Austropuccinia psidii MF-1, a brazilian biotype.</title>
        <authorList>
            <person name="Quecine M.C."/>
            <person name="Pachon D.M.R."/>
            <person name="Bonatelli M.L."/>
            <person name="Correr F.H."/>
            <person name="Franceschini L.M."/>
            <person name="Leite T.F."/>
            <person name="Margarido G.R.A."/>
            <person name="Almeida C.A."/>
            <person name="Ferrarezi J.A."/>
            <person name="Labate C.A."/>
        </authorList>
    </citation>
    <scope>NUCLEOTIDE SEQUENCE</scope>
    <source>
        <strain evidence="1">MF-1</strain>
    </source>
</reference>
<dbReference type="AlphaFoldDB" id="A0A9Q3E7K6"/>
<proteinExistence type="predicted"/>
<dbReference type="EMBL" id="AVOT02025988">
    <property type="protein sequence ID" value="MBW0517530.1"/>
    <property type="molecule type" value="Genomic_DNA"/>
</dbReference>
<keyword evidence="2" id="KW-1185">Reference proteome</keyword>
<sequence length="646" mass="74693">MKSSTSLFKRFYHLQSKPHSNQSYSHSRSQNQNQNQHRLFKKVRNLLKINQVNSALNLFLNHHQSKINLKSDHSFKIANLFRSFNQPQASLLALNKINSSSIKTKISKIQTLENLIFNNPSNHSINQNFNLHAQLAHDFTNLTNQLTSQNLQNSSNSNTNLSNDPQNSKTLQVILSLILKLGDLNWILSIFQDFFPDYTQLLFHHLNSSSSNLNQLINLNSSQIPSGRLIKFLVNGFTLSGDLTKAFIVVRFHQKVLEKSSSNHLLNNDFSPELALIRALSRSHVNFTKKRKKILIILLEKFKSNHLLLDTYTIDTLLDMRYRLRWDWSLSQTHSSTFRIIKIILERHLNLFLLHWRRKKIIPENISENHLIHSSLQTPHLISTWKFRPSARTFTILILSLKAHLRHQTRPILSLSTSFNSSPHNLNDLQQLQPRKRRPSPGSHRTILAQLLAFERLNQSACQIQCHQSSLAILPLHFQLLTHKNIILLLEIFLIAKDYAGAIVLLRQIKLFSDEIIELVISTFSNQLLSNKNQNVNISLLLKSLKIQNFQGSTLNLVEGLKEIISGLEKEDCLKKLESLLRACEFNQSDQWFAHEIDLVVKRIDQETLKVNTLANQSSFSEFTLQFLRNQIAHQQLNYISYGLMI</sequence>
<accession>A0A9Q3E7K6</accession>
<dbReference type="Proteomes" id="UP000765509">
    <property type="component" value="Unassembled WGS sequence"/>
</dbReference>
<evidence type="ECO:0000313" key="1">
    <source>
        <dbReference type="EMBL" id="MBW0517530.1"/>
    </source>
</evidence>
<dbReference type="OrthoDB" id="2501881at2759"/>
<evidence type="ECO:0000313" key="2">
    <source>
        <dbReference type="Proteomes" id="UP000765509"/>
    </source>
</evidence>
<name>A0A9Q3E7K6_9BASI</name>
<protein>
    <submittedName>
        <fullName evidence="1">Uncharacterized protein</fullName>
    </submittedName>
</protein>